<dbReference type="Proteomes" id="UP000245820">
    <property type="component" value="Chromosome"/>
</dbReference>
<sequence>MIRTSPIARTGTLKRKAPLPRAAAPVVGKPRTKKCGNRACRAPYEVDAKRPWKNWCSDDCAVVIAVTKLDAQKAKQKRQERAQDKAKLGGMKTYPQLIADCQRAFNAVVRLRDMLAGHRCISSGRTLDWTGNAVDAGHYRSTGSAPHLRFNFDNCHAQSKHDNQYKAGNAVDYRIGLIDRIGLTRVEALEANNTPAKWTHDDLRRMTKEYRAMLRDMKKETA</sequence>
<evidence type="ECO:0000313" key="2">
    <source>
        <dbReference type="EMBL" id="AWL03388.1"/>
    </source>
</evidence>
<dbReference type="KEGG" id="mtim:DIR46_02255"/>
<keyword evidence="3" id="KW-1185">Reference proteome</keyword>
<evidence type="ECO:0000256" key="1">
    <source>
        <dbReference type="SAM" id="MobiDB-lite"/>
    </source>
</evidence>
<name>A0A2S2DDH7_9BURK</name>
<reference evidence="2 3" key="1">
    <citation type="submission" date="2018-05" db="EMBL/GenBank/DDBJ databases">
        <title>Complete genome sequence of Massilia oculi sp. nov. CCUG 43427T (=DSM 26321T), the type strain of M. oculi, and comparison with genome sequences of other Massilia strains.</title>
        <authorList>
            <person name="Zhu B."/>
        </authorList>
    </citation>
    <scope>NUCLEOTIDE SEQUENCE [LARGE SCALE GENOMIC DNA]</scope>
    <source>
        <strain evidence="2 3">CCUG 43427</strain>
    </source>
</reference>
<dbReference type="EMBL" id="CP029343">
    <property type="protein sequence ID" value="AWL03388.1"/>
    <property type="molecule type" value="Genomic_DNA"/>
</dbReference>
<dbReference type="InterPro" id="IPR008713">
    <property type="entry name" value="Phage_lambda_NinG"/>
</dbReference>
<protein>
    <submittedName>
        <fullName evidence="2">NinG protein</fullName>
    </submittedName>
</protein>
<organism evidence="2 3">
    <name type="scientific">Massilia oculi</name>
    <dbReference type="NCBI Taxonomy" id="945844"/>
    <lineage>
        <taxon>Bacteria</taxon>
        <taxon>Pseudomonadati</taxon>
        <taxon>Pseudomonadota</taxon>
        <taxon>Betaproteobacteria</taxon>
        <taxon>Burkholderiales</taxon>
        <taxon>Oxalobacteraceae</taxon>
        <taxon>Telluria group</taxon>
        <taxon>Massilia</taxon>
    </lineage>
</organism>
<dbReference type="AlphaFoldDB" id="A0A2S2DDH7"/>
<dbReference type="OrthoDB" id="5741553at2"/>
<accession>A0A2S2DDH7</accession>
<dbReference type="Pfam" id="PF05766">
    <property type="entry name" value="NinG"/>
    <property type="match status" value="1"/>
</dbReference>
<dbReference type="RefSeq" id="WP_109343791.1">
    <property type="nucleotide sequence ID" value="NZ_CP029343.1"/>
</dbReference>
<gene>
    <name evidence="2" type="ORF">DIR46_02255</name>
</gene>
<feature type="region of interest" description="Disordered" evidence="1">
    <location>
        <begin position="1"/>
        <end position="30"/>
    </location>
</feature>
<proteinExistence type="predicted"/>
<evidence type="ECO:0000313" key="3">
    <source>
        <dbReference type="Proteomes" id="UP000245820"/>
    </source>
</evidence>